<evidence type="ECO:0000259" key="1">
    <source>
        <dbReference type="Pfam" id="PF13470"/>
    </source>
</evidence>
<dbReference type="SUPFAM" id="SSF88723">
    <property type="entry name" value="PIN domain-like"/>
    <property type="match status" value="1"/>
</dbReference>
<sequence length="143" mass="15875">MDSVRPRVVLDTNVCLDLFVFGDPRVATLRAALQSGDVVAVTDMGCREEWLRVLEYPQLRLDQAARVAAIAAFDAQVQLLPTAAVPEGVLPRCADPDDQKFLHLAHACGARWLLSRDDALLVLARRTRRDGLFEILLPDAWTL</sequence>
<accession>A0ABX7RDW3</accession>
<dbReference type="InterPro" id="IPR029060">
    <property type="entry name" value="PIN-like_dom_sf"/>
</dbReference>
<proteinExistence type="predicted"/>
<feature type="domain" description="PIN" evidence="1">
    <location>
        <begin position="7"/>
        <end position="118"/>
    </location>
</feature>
<dbReference type="PANTHER" id="PTHR34610">
    <property type="entry name" value="SSL7007 PROTEIN"/>
    <property type="match status" value="1"/>
</dbReference>
<protein>
    <submittedName>
        <fullName evidence="2">Toxin-antitoxin system toxin component, PIN family</fullName>
    </submittedName>
</protein>
<keyword evidence="3" id="KW-1185">Reference proteome</keyword>
<dbReference type="InterPro" id="IPR002716">
    <property type="entry name" value="PIN_dom"/>
</dbReference>
<dbReference type="Proteomes" id="UP000663400">
    <property type="component" value="Chromosome"/>
</dbReference>
<reference evidence="2 3" key="1">
    <citation type="submission" date="2021-02" db="EMBL/GenBank/DDBJ databases">
        <title>Lysobacter arenosi sp. nov., isolated from soil of gangwondo yeongwol, south Korea.</title>
        <authorList>
            <person name="Kim K.R."/>
            <person name="Kim K.H."/>
            <person name="Jeon C.O."/>
        </authorList>
    </citation>
    <scope>NUCLEOTIDE SEQUENCE [LARGE SCALE GENOMIC DNA]</scope>
    <source>
        <strain evidence="2 3">R7</strain>
    </source>
</reference>
<gene>
    <name evidence="2" type="ORF">HIV01_000460</name>
</gene>
<dbReference type="EMBL" id="CP071517">
    <property type="protein sequence ID" value="QSX75086.1"/>
    <property type="molecule type" value="Genomic_DNA"/>
</dbReference>
<dbReference type="InterPro" id="IPR002850">
    <property type="entry name" value="PIN_toxin-like"/>
</dbReference>
<dbReference type="PANTHER" id="PTHR34610:SF3">
    <property type="entry name" value="SSL7007 PROTEIN"/>
    <property type="match status" value="1"/>
</dbReference>
<dbReference type="NCBIfam" id="TIGR00305">
    <property type="entry name" value="putative toxin-antitoxin system toxin component, PIN family"/>
    <property type="match status" value="1"/>
</dbReference>
<name>A0ABX7RDW3_9GAMM</name>
<evidence type="ECO:0000313" key="2">
    <source>
        <dbReference type="EMBL" id="QSX75086.1"/>
    </source>
</evidence>
<dbReference type="RefSeq" id="WP_200604334.1">
    <property type="nucleotide sequence ID" value="NZ_CP071517.1"/>
</dbReference>
<organism evidence="2 3">
    <name type="scientific">Lysobacter arenosi</name>
    <dbReference type="NCBI Taxonomy" id="2795387"/>
    <lineage>
        <taxon>Bacteria</taxon>
        <taxon>Pseudomonadati</taxon>
        <taxon>Pseudomonadota</taxon>
        <taxon>Gammaproteobacteria</taxon>
        <taxon>Lysobacterales</taxon>
        <taxon>Lysobacteraceae</taxon>
        <taxon>Lysobacter</taxon>
    </lineage>
</organism>
<dbReference type="Pfam" id="PF13470">
    <property type="entry name" value="PIN_3"/>
    <property type="match status" value="1"/>
</dbReference>
<evidence type="ECO:0000313" key="3">
    <source>
        <dbReference type="Proteomes" id="UP000663400"/>
    </source>
</evidence>